<name>A0A934I4J0_9CORY</name>
<dbReference type="AlphaFoldDB" id="A0A934I4J0"/>
<reference evidence="4" key="1">
    <citation type="submission" date="2020-12" db="EMBL/GenBank/DDBJ databases">
        <title>Genome public.</title>
        <authorList>
            <person name="Sun Q."/>
        </authorList>
    </citation>
    <scope>NUCLEOTIDE SEQUENCE</scope>
    <source>
        <strain evidence="4">CCM 8863</strain>
    </source>
</reference>
<dbReference type="GO" id="GO:0003700">
    <property type="term" value="F:DNA-binding transcription factor activity"/>
    <property type="evidence" value="ECO:0007669"/>
    <property type="project" value="InterPro"/>
</dbReference>
<dbReference type="InterPro" id="IPR000871">
    <property type="entry name" value="Beta-lactam_class-A"/>
</dbReference>
<keyword evidence="2" id="KW-0732">Signal</keyword>
<dbReference type="InterPro" id="IPR045155">
    <property type="entry name" value="Beta-lactam_cat"/>
</dbReference>
<accession>A0A934I4J0</accession>
<evidence type="ECO:0000259" key="3">
    <source>
        <dbReference type="SMART" id="SM00418"/>
    </source>
</evidence>
<dbReference type="GO" id="GO:0008800">
    <property type="term" value="F:beta-lactamase activity"/>
    <property type="evidence" value="ECO:0007669"/>
    <property type="project" value="InterPro"/>
</dbReference>
<organism evidence="4 5">
    <name type="scientific">Corynebacterium meridianum</name>
    <dbReference type="NCBI Taxonomy" id="2765363"/>
    <lineage>
        <taxon>Bacteria</taxon>
        <taxon>Bacillati</taxon>
        <taxon>Actinomycetota</taxon>
        <taxon>Actinomycetes</taxon>
        <taxon>Mycobacteriales</taxon>
        <taxon>Corynebacteriaceae</taxon>
        <taxon>Corynebacterium</taxon>
    </lineage>
</organism>
<sequence length="544" mass="57262">MSNQCLSRTLTAAILCGAVALGSCATTPESGSTPSTTACPRIGTGSDADLTTTRGWIAHLAAHPDDTALVIIPDAATPDGTGTVRKKADTPLDVASAAKIIHLLAYADAVADGTLRPDTQVPVAEWEAFYLPLDGGAHAAALDRLGIDSREPSPGVAVASDPDATVALDDLVSAMIVESDNAAADWLAEELGSDTLETVAADAGWRNPRTPNYLGSMLAILEPDVADDPAAASRRFREDPEWAADILRRTPGGYAVQRDILRGTATATAGELAAVYTELATGGGGTAGDVAPPPGAHRPRRVHRDRAQGRQPAGGAGRRHGDPTRGRDRGSGRPDHQRRARRRKRRCSACLRLAGPDAAGGRQSGGARPANVWRMTEAQELADLRRRVTDLESRVRKLENPGTPEAPPTDGEGAISGTVRYSGELTVPDQLRWTITLDADAARVLPRDRIADILTAVSSPARIHILQELLAGPATSKKLQEILGYSSPGPLYHHLKPLQAAGIVERDTDGRNHIPASRVVPLLILMATAGDIAGEFNVTTTGRR</sequence>
<feature type="region of interest" description="Disordered" evidence="1">
    <location>
        <begin position="397"/>
        <end position="416"/>
    </location>
</feature>
<evidence type="ECO:0000313" key="5">
    <source>
        <dbReference type="Proteomes" id="UP000645966"/>
    </source>
</evidence>
<feature type="signal peptide" evidence="2">
    <location>
        <begin position="1"/>
        <end position="25"/>
    </location>
</feature>
<dbReference type="SUPFAM" id="SSF46785">
    <property type="entry name" value="Winged helix' DNA-binding domain"/>
    <property type="match status" value="1"/>
</dbReference>
<dbReference type="Pfam" id="PF12840">
    <property type="entry name" value="HTH_20"/>
    <property type="match status" value="1"/>
</dbReference>
<dbReference type="SMART" id="SM00418">
    <property type="entry name" value="HTH_ARSR"/>
    <property type="match status" value="1"/>
</dbReference>
<dbReference type="InterPro" id="IPR001845">
    <property type="entry name" value="HTH_ArsR_DNA-bd_dom"/>
</dbReference>
<feature type="chain" id="PRO_5038131997" evidence="2">
    <location>
        <begin position="26"/>
        <end position="544"/>
    </location>
</feature>
<feature type="domain" description="HTH arsR-type" evidence="3">
    <location>
        <begin position="452"/>
        <end position="531"/>
    </location>
</feature>
<dbReference type="RefSeq" id="WP_198739043.1">
    <property type="nucleotide sequence ID" value="NZ_JAEIOS010000013.1"/>
</dbReference>
<gene>
    <name evidence="4" type="ORF">JDV75_09865</name>
</gene>
<dbReference type="Gene3D" id="3.40.710.10">
    <property type="entry name" value="DD-peptidase/beta-lactamase superfamily"/>
    <property type="match status" value="1"/>
</dbReference>
<keyword evidence="5" id="KW-1185">Reference proteome</keyword>
<dbReference type="GO" id="GO:0046677">
    <property type="term" value="P:response to antibiotic"/>
    <property type="evidence" value="ECO:0007669"/>
    <property type="project" value="InterPro"/>
</dbReference>
<keyword evidence="4" id="KW-0378">Hydrolase</keyword>
<dbReference type="Proteomes" id="UP000645966">
    <property type="component" value="Unassembled WGS sequence"/>
</dbReference>
<protein>
    <submittedName>
        <fullName evidence="4">Serine hydrolase</fullName>
    </submittedName>
</protein>
<feature type="compositionally biased region" description="Basic residues" evidence="1">
    <location>
        <begin position="338"/>
        <end position="347"/>
    </location>
</feature>
<dbReference type="InterPro" id="IPR011991">
    <property type="entry name" value="ArsR-like_HTH"/>
</dbReference>
<dbReference type="SUPFAM" id="SSF56601">
    <property type="entry name" value="beta-lactamase/transpeptidase-like"/>
    <property type="match status" value="1"/>
</dbReference>
<dbReference type="PANTHER" id="PTHR35333:SF3">
    <property type="entry name" value="BETA-LACTAMASE-TYPE TRANSPEPTIDASE FOLD CONTAINING PROTEIN"/>
    <property type="match status" value="1"/>
</dbReference>
<dbReference type="PANTHER" id="PTHR35333">
    <property type="entry name" value="BETA-LACTAMASE"/>
    <property type="match status" value="1"/>
</dbReference>
<dbReference type="InterPro" id="IPR036390">
    <property type="entry name" value="WH_DNA-bd_sf"/>
</dbReference>
<dbReference type="InterPro" id="IPR012338">
    <property type="entry name" value="Beta-lactam/transpept-like"/>
</dbReference>
<dbReference type="Gene3D" id="1.10.10.10">
    <property type="entry name" value="Winged helix-like DNA-binding domain superfamily/Winged helix DNA-binding domain"/>
    <property type="match status" value="1"/>
</dbReference>
<dbReference type="InterPro" id="IPR036388">
    <property type="entry name" value="WH-like_DNA-bd_sf"/>
</dbReference>
<evidence type="ECO:0000256" key="1">
    <source>
        <dbReference type="SAM" id="MobiDB-lite"/>
    </source>
</evidence>
<dbReference type="EMBL" id="JAEIOS010000013">
    <property type="protein sequence ID" value="MBI8990056.1"/>
    <property type="molecule type" value="Genomic_DNA"/>
</dbReference>
<evidence type="ECO:0000313" key="4">
    <source>
        <dbReference type="EMBL" id="MBI8990056.1"/>
    </source>
</evidence>
<proteinExistence type="predicted"/>
<feature type="compositionally biased region" description="Basic and acidic residues" evidence="1">
    <location>
        <begin position="319"/>
        <end position="337"/>
    </location>
</feature>
<comment type="caution">
    <text evidence="4">The sequence shown here is derived from an EMBL/GenBank/DDBJ whole genome shotgun (WGS) entry which is preliminary data.</text>
</comment>
<dbReference type="Pfam" id="PF13354">
    <property type="entry name" value="Beta-lactamase2"/>
    <property type="match status" value="1"/>
</dbReference>
<evidence type="ECO:0000256" key="2">
    <source>
        <dbReference type="SAM" id="SignalP"/>
    </source>
</evidence>
<dbReference type="GO" id="GO:0030655">
    <property type="term" value="P:beta-lactam antibiotic catabolic process"/>
    <property type="evidence" value="ECO:0007669"/>
    <property type="project" value="InterPro"/>
</dbReference>
<feature type="region of interest" description="Disordered" evidence="1">
    <location>
        <begin position="284"/>
        <end position="371"/>
    </location>
</feature>
<dbReference type="CDD" id="cd00090">
    <property type="entry name" value="HTH_ARSR"/>
    <property type="match status" value="1"/>
</dbReference>